<sequence length="122" mass="12679">MSTDERARRIRTLRTASLGIAGIGSSIAMAVLGSWWTPLILLAATAGAVLVIWRSDSALAAPRAVIPVLVVVSALTVAGLLGVVGVLPAGWVWAALGAYAVAWGEYLLSQTIARSRGVTAWR</sequence>
<feature type="transmembrane region" description="Helical" evidence="1">
    <location>
        <begin position="12"/>
        <end position="29"/>
    </location>
</feature>
<protein>
    <recommendedName>
        <fullName evidence="4">Phosphatidate cytidylyltransferase</fullName>
    </recommendedName>
</protein>
<organism evidence="2 3">
    <name type="scientific">Microbacterium phycohabitans</name>
    <dbReference type="NCBI Taxonomy" id="3075993"/>
    <lineage>
        <taxon>Bacteria</taxon>
        <taxon>Bacillati</taxon>
        <taxon>Actinomycetota</taxon>
        <taxon>Actinomycetes</taxon>
        <taxon>Micrococcales</taxon>
        <taxon>Microbacteriaceae</taxon>
        <taxon>Microbacterium</taxon>
    </lineage>
</organism>
<comment type="caution">
    <text evidence="2">The sequence shown here is derived from an EMBL/GenBank/DDBJ whole genome shotgun (WGS) entry which is preliminary data.</text>
</comment>
<keyword evidence="3" id="KW-1185">Reference proteome</keyword>
<name>A0ABU3SNR9_9MICO</name>
<dbReference type="RefSeq" id="WP_298873686.1">
    <property type="nucleotide sequence ID" value="NZ_JAWDIT010000004.1"/>
</dbReference>
<gene>
    <name evidence="2" type="ORF">RWH44_11655</name>
</gene>
<accession>A0ABU3SNR9</accession>
<evidence type="ECO:0000313" key="2">
    <source>
        <dbReference type="EMBL" id="MDU0346354.1"/>
    </source>
</evidence>
<proteinExistence type="predicted"/>
<keyword evidence="1" id="KW-1133">Transmembrane helix</keyword>
<evidence type="ECO:0000313" key="3">
    <source>
        <dbReference type="Proteomes" id="UP001261125"/>
    </source>
</evidence>
<dbReference type="Proteomes" id="UP001261125">
    <property type="component" value="Unassembled WGS sequence"/>
</dbReference>
<feature type="transmembrane region" description="Helical" evidence="1">
    <location>
        <begin position="65"/>
        <end position="84"/>
    </location>
</feature>
<evidence type="ECO:0000256" key="1">
    <source>
        <dbReference type="SAM" id="Phobius"/>
    </source>
</evidence>
<feature type="transmembrane region" description="Helical" evidence="1">
    <location>
        <begin position="35"/>
        <end position="53"/>
    </location>
</feature>
<reference evidence="2 3" key="1">
    <citation type="submission" date="2023-09" db="EMBL/GenBank/DDBJ databases">
        <title>Microbacterium fusihabitans sp. nov., Microbacterium phycihabitans sp. nov., and Microbacterium cervinum sp. nov., isolated from dried seaweeds of beach.</title>
        <authorList>
            <person name="Lee S.D."/>
        </authorList>
    </citation>
    <scope>NUCLEOTIDE SEQUENCE [LARGE SCALE GENOMIC DNA]</scope>
    <source>
        <strain evidence="2 3">KSW2-29</strain>
    </source>
</reference>
<keyword evidence="1" id="KW-0812">Transmembrane</keyword>
<evidence type="ECO:0008006" key="4">
    <source>
        <dbReference type="Google" id="ProtNLM"/>
    </source>
</evidence>
<keyword evidence="1" id="KW-0472">Membrane</keyword>
<feature type="transmembrane region" description="Helical" evidence="1">
    <location>
        <begin position="90"/>
        <end position="108"/>
    </location>
</feature>
<dbReference type="EMBL" id="JAWDIT010000004">
    <property type="protein sequence ID" value="MDU0346354.1"/>
    <property type="molecule type" value="Genomic_DNA"/>
</dbReference>